<keyword evidence="3" id="KW-1185">Reference proteome</keyword>
<keyword evidence="1" id="KW-1133">Transmembrane helix</keyword>
<feature type="transmembrane region" description="Helical" evidence="1">
    <location>
        <begin position="90"/>
        <end position="110"/>
    </location>
</feature>
<sequence length="162" mass="16382">MTALPASGSFVLFGLPLHPLLVHATVILTPLAALAVALTALWPAARRRLGLAPPIAAALVAILVPVTVLAGLDLAARVGSTPAIQRHEALGLMLIPWSIALLLAAAAVQLRERITTRIRRPSVAAAVSISIAVVAVACALGVTVVVVLTGEAGARAVWGGIA</sequence>
<feature type="transmembrane region" description="Helical" evidence="1">
    <location>
        <begin position="122"/>
        <end position="148"/>
    </location>
</feature>
<feature type="transmembrane region" description="Helical" evidence="1">
    <location>
        <begin position="20"/>
        <end position="42"/>
    </location>
</feature>
<keyword evidence="1" id="KW-0812">Transmembrane</keyword>
<comment type="caution">
    <text evidence="2">The sequence shown here is derived from an EMBL/GenBank/DDBJ whole genome shotgun (WGS) entry which is preliminary data.</text>
</comment>
<gene>
    <name evidence="2" type="ORF">RL72_02734</name>
</gene>
<protein>
    <submittedName>
        <fullName evidence="2">Uncharacterized protein</fullName>
    </submittedName>
</protein>
<reference evidence="2 3" key="1">
    <citation type="submission" date="2015-02" db="EMBL/GenBank/DDBJ databases">
        <title>Draft genome sequences of ten Microbacterium spp. with emphasis on heavy metal contaminated environments.</title>
        <authorList>
            <person name="Corretto E."/>
        </authorList>
    </citation>
    <scope>NUCLEOTIDE SEQUENCE [LARGE SCALE GENOMIC DNA]</scope>
    <source>
        <strain evidence="2 3">DSM 23848</strain>
    </source>
</reference>
<dbReference type="AlphaFoldDB" id="A0A0F0KIW8"/>
<dbReference type="RefSeq" id="WP_045251398.1">
    <property type="nucleotide sequence ID" value="NZ_JYIT01000082.1"/>
</dbReference>
<organism evidence="2 3">
    <name type="scientific">Microbacterium azadirachtae</name>
    <dbReference type="NCBI Taxonomy" id="582680"/>
    <lineage>
        <taxon>Bacteria</taxon>
        <taxon>Bacillati</taxon>
        <taxon>Actinomycetota</taxon>
        <taxon>Actinomycetes</taxon>
        <taxon>Micrococcales</taxon>
        <taxon>Microbacteriaceae</taxon>
        <taxon>Microbacterium</taxon>
    </lineage>
</organism>
<evidence type="ECO:0000256" key="1">
    <source>
        <dbReference type="SAM" id="Phobius"/>
    </source>
</evidence>
<dbReference type="EMBL" id="JYIT01000082">
    <property type="protein sequence ID" value="KJL20808.1"/>
    <property type="molecule type" value="Genomic_DNA"/>
</dbReference>
<evidence type="ECO:0000313" key="3">
    <source>
        <dbReference type="Proteomes" id="UP000033448"/>
    </source>
</evidence>
<proteinExistence type="predicted"/>
<feature type="transmembrane region" description="Helical" evidence="1">
    <location>
        <begin position="49"/>
        <end position="70"/>
    </location>
</feature>
<name>A0A0F0KIW8_9MICO</name>
<dbReference type="PATRIC" id="fig|582680.7.peg.2791"/>
<accession>A0A0F0KIW8</accession>
<evidence type="ECO:0000313" key="2">
    <source>
        <dbReference type="EMBL" id="KJL20808.1"/>
    </source>
</evidence>
<keyword evidence="1" id="KW-0472">Membrane</keyword>
<dbReference type="Proteomes" id="UP000033448">
    <property type="component" value="Unassembled WGS sequence"/>
</dbReference>